<dbReference type="GO" id="GO:0005886">
    <property type="term" value="C:plasma membrane"/>
    <property type="evidence" value="ECO:0007669"/>
    <property type="project" value="TreeGrafter"/>
</dbReference>
<dbReference type="Pfam" id="PF00005">
    <property type="entry name" value="ABC_tran"/>
    <property type="match status" value="1"/>
</dbReference>
<dbReference type="PANTHER" id="PTHR24220">
    <property type="entry name" value="IMPORT ATP-BINDING PROTEIN"/>
    <property type="match status" value="1"/>
</dbReference>
<evidence type="ECO:0000256" key="1">
    <source>
        <dbReference type="ARBA" id="ARBA00022448"/>
    </source>
</evidence>
<organism evidence="5 6">
    <name type="scientific">Actinoplanes xinjiangensis</name>
    <dbReference type="NCBI Taxonomy" id="512350"/>
    <lineage>
        <taxon>Bacteria</taxon>
        <taxon>Bacillati</taxon>
        <taxon>Actinomycetota</taxon>
        <taxon>Actinomycetes</taxon>
        <taxon>Micromonosporales</taxon>
        <taxon>Micromonosporaceae</taxon>
        <taxon>Actinoplanes</taxon>
    </lineage>
</organism>
<evidence type="ECO:0000256" key="2">
    <source>
        <dbReference type="ARBA" id="ARBA00022741"/>
    </source>
</evidence>
<keyword evidence="2" id="KW-0547">Nucleotide-binding</keyword>
<dbReference type="InterPro" id="IPR027417">
    <property type="entry name" value="P-loop_NTPase"/>
</dbReference>
<dbReference type="PANTHER" id="PTHR24220:SF86">
    <property type="entry name" value="ABC TRANSPORTER ABCH.1"/>
    <property type="match status" value="1"/>
</dbReference>
<dbReference type="RefSeq" id="WP_109595968.1">
    <property type="nucleotide sequence ID" value="NZ_BONA01000061.1"/>
</dbReference>
<dbReference type="InterPro" id="IPR015854">
    <property type="entry name" value="ABC_transpr_LolD-like"/>
</dbReference>
<feature type="domain" description="ABC transporter" evidence="4">
    <location>
        <begin position="6"/>
        <end position="231"/>
    </location>
</feature>
<dbReference type="AlphaFoldDB" id="A0A316FC23"/>
<name>A0A316FC23_9ACTN</name>
<sequence>MSTPVVEVENAGRTYPGGVRALHGASLAVNAGELVAIVGPSGSGKSTLLQLMGTLDTPTSGWVRIHGHDVALLPDRRIAAVRARWIGFVFQQFFLTAHLSALDDVATGLLYHGCSRHRRRLLARAALERVGLGHRMDHRPHQLSGGEKQRVAIARAVVGEPALLLADEPTGNLDSTTGTGILDLLTGVHRDGTAVVVITHDRDVAAALPRRLEIRDGRVHRDTGRPDPGDRP</sequence>
<dbReference type="InterPro" id="IPR003439">
    <property type="entry name" value="ABC_transporter-like_ATP-bd"/>
</dbReference>
<evidence type="ECO:0000313" key="6">
    <source>
        <dbReference type="Proteomes" id="UP000245697"/>
    </source>
</evidence>
<dbReference type="OrthoDB" id="3242895at2"/>
<dbReference type="FunFam" id="3.40.50.300:FF:000032">
    <property type="entry name" value="Export ABC transporter ATP-binding protein"/>
    <property type="match status" value="1"/>
</dbReference>
<dbReference type="Proteomes" id="UP000245697">
    <property type="component" value="Unassembled WGS sequence"/>
</dbReference>
<keyword evidence="6" id="KW-1185">Reference proteome</keyword>
<keyword evidence="1" id="KW-0813">Transport</keyword>
<dbReference type="GO" id="GO:0022857">
    <property type="term" value="F:transmembrane transporter activity"/>
    <property type="evidence" value="ECO:0007669"/>
    <property type="project" value="UniProtKB-ARBA"/>
</dbReference>
<proteinExistence type="predicted"/>
<dbReference type="CDD" id="cd03255">
    <property type="entry name" value="ABC_MJ0796_LolCDE_FtsE"/>
    <property type="match status" value="1"/>
</dbReference>
<evidence type="ECO:0000259" key="4">
    <source>
        <dbReference type="PROSITE" id="PS50893"/>
    </source>
</evidence>
<keyword evidence="3 5" id="KW-0067">ATP-binding</keyword>
<dbReference type="EMBL" id="QGGR01000011">
    <property type="protein sequence ID" value="PWK45086.1"/>
    <property type="molecule type" value="Genomic_DNA"/>
</dbReference>
<protein>
    <submittedName>
        <fullName evidence="5">Putative ABC transport system ATP-binding protein</fullName>
    </submittedName>
</protein>
<dbReference type="InterPro" id="IPR017911">
    <property type="entry name" value="MacB-like_ATP-bd"/>
</dbReference>
<evidence type="ECO:0000256" key="3">
    <source>
        <dbReference type="ARBA" id="ARBA00022840"/>
    </source>
</evidence>
<dbReference type="GO" id="GO:0005524">
    <property type="term" value="F:ATP binding"/>
    <property type="evidence" value="ECO:0007669"/>
    <property type="project" value="UniProtKB-KW"/>
</dbReference>
<dbReference type="GO" id="GO:0016887">
    <property type="term" value="F:ATP hydrolysis activity"/>
    <property type="evidence" value="ECO:0007669"/>
    <property type="project" value="InterPro"/>
</dbReference>
<dbReference type="Gene3D" id="3.40.50.300">
    <property type="entry name" value="P-loop containing nucleotide triphosphate hydrolases"/>
    <property type="match status" value="1"/>
</dbReference>
<dbReference type="PROSITE" id="PS00211">
    <property type="entry name" value="ABC_TRANSPORTER_1"/>
    <property type="match status" value="1"/>
</dbReference>
<dbReference type="InterPro" id="IPR017871">
    <property type="entry name" value="ABC_transporter-like_CS"/>
</dbReference>
<gene>
    <name evidence="5" type="ORF">BC793_11158</name>
</gene>
<dbReference type="InterPro" id="IPR003593">
    <property type="entry name" value="AAA+_ATPase"/>
</dbReference>
<comment type="caution">
    <text evidence="5">The sequence shown here is derived from an EMBL/GenBank/DDBJ whole genome shotgun (WGS) entry which is preliminary data.</text>
</comment>
<dbReference type="SMART" id="SM00382">
    <property type="entry name" value="AAA"/>
    <property type="match status" value="1"/>
</dbReference>
<accession>A0A316FC23</accession>
<dbReference type="SUPFAM" id="SSF52540">
    <property type="entry name" value="P-loop containing nucleoside triphosphate hydrolases"/>
    <property type="match status" value="1"/>
</dbReference>
<dbReference type="GO" id="GO:0098796">
    <property type="term" value="C:membrane protein complex"/>
    <property type="evidence" value="ECO:0007669"/>
    <property type="project" value="UniProtKB-ARBA"/>
</dbReference>
<reference evidence="5 6" key="1">
    <citation type="submission" date="2018-05" db="EMBL/GenBank/DDBJ databases">
        <title>Genomic Encyclopedia of Archaeal and Bacterial Type Strains, Phase II (KMG-II): from individual species to whole genera.</title>
        <authorList>
            <person name="Goeker M."/>
        </authorList>
    </citation>
    <scope>NUCLEOTIDE SEQUENCE [LARGE SCALE GENOMIC DNA]</scope>
    <source>
        <strain evidence="5 6">DSM 45184</strain>
    </source>
</reference>
<evidence type="ECO:0000313" key="5">
    <source>
        <dbReference type="EMBL" id="PWK45086.1"/>
    </source>
</evidence>
<dbReference type="PROSITE" id="PS50893">
    <property type="entry name" value="ABC_TRANSPORTER_2"/>
    <property type="match status" value="1"/>
</dbReference>